<proteinExistence type="inferred from homology"/>
<dbReference type="GO" id="GO:0050660">
    <property type="term" value="F:flavin adenine dinucleotide binding"/>
    <property type="evidence" value="ECO:0007669"/>
    <property type="project" value="InterPro"/>
</dbReference>
<dbReference type="InterPro" id="IPR013786">
    <property type="entry name" value="AcylCoA_DH/ox_N"/>
</dbReference>
<evidence type="ECO:0000256" key="7">
    <source>
        <dbReference type="ARBA" id="ARBA00039034"/>
    </source>
</evidence>
<dbReference type="Pfam" id="PF02771">
    <property type="entry name" value="Acyl-CoA_dh_N"/>
    <property type="match status" value="1"/>
</dbReference>
<evidence type="ECO:0000259" key="12">
    <source>
        <dbReference type="Pfam" id="PF02770"/>
    </source>
</evidence>
<sequence length="237" mass="25865">MRKMLRPAIFRVLAGGKSAIRQYAAAAQTAVREPDDIKGEKKVEKNVSSTSSFVMTMFKGQLKTEQVFPYPDVLDSEDKETLKMMVEPPKKFFEEVNDADKNDELAKAEDHLMKQLGELGAFGLQIPVEYGGLGLNNTQYARMVEEVGRYDLGVGIILGAHQSIGFKGILLFGNESQKKKYLPDLACGKKIAAYCLTEPSSGSDAGSIKTRAVPSADGKFFTLNGSKVWISNGGIAE</sequence>
<dbReference type="OrthoDB" id="2588832at2759"/>
<keyword evidence="5" id="KW-0274">FAD</keyword>
<protein>
    <recommendedName>
        <fullName evidence="8">Very long-chain specific acyl-CoA dehydrogenase, mitochondrial</fullName>
        <ecNumber evidence="7">1.3.8.9</ecNumber>
    </recommendedName>
</protein>
<dbReference type="InterPro" id="IPR006089">
    <property type="entry name" value="Acyl-CoA_DH_CS"/>
</dbReference>
<evidence type="ECO:0000256" key="4">
    <source>
        <dbReference type="ARBA" id="ARBA00022799"/>
    </source>
</evidence>
<dbReference type="InterPro" id="IPR046373">
    <property type="entry name" value="Acyl-CoA_Oxase/DH_mid-dom_sf"/>
</dbReference>
<dbReference type="FunFam" id="1.10.540.10:FF:000001">
    <property type="entry name" value="Very long-chain-specific acyl-CoA dehydrogenase, mitochondrial"/>
    <property type="match status" value="1"/>
</dbReference>
<dbReference type="SUPFAM" id="SSF56645">
    <property type="entry name" value="Acyl-CoA dehydrogenase NM domain-like"/>
    <property type="match status" value="1"/>
</dbReference>
<dbReference type="InterPro" id="IPR037069">
    <property type="entry name" value="AcylCoA_DH/ox_N_sf"/>
</dbReference>
<dbReference type="STRING" id="407821.A0A087SX81"/>
<comment type="subunit">
    <text evidence="10">Homodimer. Homodimerizes after import into the mitochondrion.</text>
</comment>
<dbReference type="EMBL" id="KK112377">
    <property type="protein sequence ID" value="KFM57470.1"/>
    <property type="molecule type" value="Genomic_DNA"/>
</dbReference>
<dbReference type="Gene3D" id="1.10.540.10">
    <property type="entry name" value="Acyl-CoA dehydrogenase/oxidase, N-terminal domain"/>
    <property type="match status" value="1"/>
</dbReference>
<evidence type="ECO:0000256" key="9">
    <source>
        <dbReference type="ARBA" id="ARBA00045422"/>
    </source>
</evidence>
<evidence type="ECO:0000256" key="1">
    <source>
        <dbReference type="ARBA" id="ARBA00001974"/>
    </source>
</evidence>
<evidence type="ECO:0000259" key="13">
    <source>
        <dbReference type="Pfam" id="PF02771"/>
    </source>
</evidence>
<dbReference type="InterPro" id="IPR006091">
    <property type="entry name" value="Acyl-CoA_Oxase/DH_mid-dom"/>
</dbReference>
<dbReference type="PANTHER" id="PTHR43884">
    <property type="entry name" value="ACYL-COA DEHYDROGENASE"/>
    <property type="match status" value="1"/>
</dbReference>
<evidence type="ECO:0000313" key="14">
    <source>
        <dbReference type="EMBL" id="KFM57470.1"/>
    </source>
</evidence>
<keyword evidence="6" id="KW-0560">Oxidoreductase</keyword>
<evidence type="ECO:0000256" key="11">
    <source>
        <dbReference type="ARBA" id="ARBA00049050"/>
    </source>
</evidence>
<name>A0A087SX81_STEMI</name>
<reference evidence="14 15" key="1">
    <citation type="submission" date="2013-11" db="EMBL/GenBank/DDBJ databases">
        <title>Genome sequencing of Stegodyphus mimosarum.</title>
        <authorList>
            <person name="Bechsgaard J."/>
        </authorList>
    </citation>
    <scope>NUCLEOTIDE SEQUENCE [LARGE SCALE GENOMIC DNA]</scope>
</reference>
<dbReference type="PROSITE" id="PS00072">
    <property type="entry name" value="ACYL_COA_DH_1"/>
    <property type="match status" value="1"/>
</dbReference>
<comment type="cofactor">
    <cofactor evidence="1">
        <name>FAD</name>
        <dbReference type="ChEBI" id="CHEBI:57692"/>
    </cofactor>
</comment>
<dbReference type="InterPro" id="IPR009100">
    <property type="entry name" value="AcylCoA_DH/oxidase_NM_dom_sf"/>
</dbReference>
<evidence type="ECO:0000313" key="15">
    <source>
        <dbReference type="Proteomes" id="UP000054359"/>
    </source>
</evidence>
<evidence type="ECO:0000256" key="6">
    <source>
        <dbReference type="ARBA" id="ARBA00023002"/>
    </source>
</evidence>
<evidence type="ECO:0000256" key="2">
    <source>
        <dbReference type="ARBA" id="ARBA00009347"/>
    </source>
</evidence>
<comment type="function">
    <text evidence="9">Very long-chain specific acyl-CoA dehydrogenase is one of the acyl-CoA dehydrogenases that catalyze the first step of mitochondrial fatty acid beta-oxidation, an aerobic process breaking down fatty acids into acetyl-CoA and allowing the production of energy from fats. The first step of fatty acid beta-oxidation consists in the removal of one hydrogen from C-2 and C-3 of the straight-chain fatty acyl-CoA thioester, resulting in the formation of trans-2-enoyl-CoA. Among the different mitochondrial acyl-CoA dehydrogenases, very long-chain specific acyl-CoA dehydrogenase acts specifically on acyl-CoAs with saturated 12 to 24 carbons long primary chains.</text>
</comment>
<evidence type="ECO:0000256" key="10">
    <source>
        <dbReference type="ARBA" id="ARBA00046812"/>
    </source>
</evidence>
<dbReference type="GO" id="GO:0017099">
    <property type="term" value="F:very-long-chain fatty acyl-CoA dehydrogenase activity"/>
    <property type="evidence" value="ECO:0007669"/>
    <property type="project" value="UniProtKB-EC"/>
</dbReference>
<keyword evidence="15" id="KW-1185">Reference proteome</keyword>
<comment type="catalytic activity">
    <reaction evidence="11">
        <text>a very-long-chain 2,3-saturated fatty acyl-CoA + oxidized [electron-transfer flavoprotein] + H(+) = a very-long-chain (2E)-enoyl-CoA + reduced [electron-transfer flavoprotein]</text>
        <dbReference type="Rhea" id="RHEA:19181"/>
        <dbReference type="Rhea" id="RHEA-COMP:10685"/>
        <dbReference type="Rhea" id="RHEA-COMP:10686"/>
        <dbReference type="ChEBI" id="CHEBI:15378"/>
        <dbReference type="ChEBI" id="CHEBI:57692"/>
        <dbReference type="ChEBI" id="CHEBI:58307"/>
        <dbReference type="ChEBI" id="CHEBI:83724"/>
        <dbReference type="ChEBI" id="CHEBI:83728"/>
        <dbReference type="EC" id="1.3.8.9"/>
    </reaction>
    <physiologicalReaction direction="left-to-right" evidence="11">
        <dbReference type="Rhea" id="RHEA:19182"/>
    </physiologicalReaction>
</comment>
<evidence type="ECO:0000256" key="5">
    <source>
        <dbReference type="ARBA" id="ARBA00022827"/>
    </source>
</evidence>
<keyword evidence="3" id="KW-0285">Flavoprotein</keyword>
<dbReference type="Pfam" id="PF02770">
    <property type="entry name" value="Acyl-CoA_dh_M"/>
    <property type="match status" value="1"/>
</dbReference>
<dbReference type="PANTHER" id="PTHR43884:SF11">
    <property type="entry name" value="VERY LONG-CHAIN SPECIFIC ACYL-COA DEHYDROGENASE, MITOCHONDRIAL"/>
    <property type="match status" value="1"/>
</dbReference>
<keyword evidence="4" id="KW-0702">S-nitrosylation</keyword>
<feature type="domain" description="Acyl-CoA oxidase/dehydrogenase middle" evidence="12">
    <location>
        <begin position="193"/>
        <end position="237"/>
    </location>
</feature>
<dbReference type="Gene3D" id="2.40.110.10">
    <property type="entry name" value="Butyryl-CoA Dehydrogenase, subunit A, domain 2"/>
    <property type="match status" value="1"/>
</dbReference>
<dbReference type="OMA" id="HQKHNED"/>
<dbReference type="AlphaFoldDB" id="A0A087SX81"/>
<dbReference type="GO" id="GO:0000062">
    <property type="term" value="F:fatty-acyl-CoA binding"/>
    <property type="evidence" value="ECO:0007669"/>
    <property type="project" value="TreeGrafter"/>
</dbReference>
<dbReference type="EC" id="1.3.8.9" evidence="7"/>
<accession>A0A087SX81</accession>
<feature type="domain" description="Acyl-CoA dehydrogenase/oxidase N-terminal" evidence="13">
    <location>
        <begin position="80"/>
        <end position="188"/>
    </location>
</feature>
<gene>
    <name evidence="14" type="ORF">X975_14552</name>
</gene>
<organism evidence="14 15">
    <name type="scientific">Stegodyphus mimosarum</name>
    <name type="common">African social velvet spider</name>
    <dbReference type="NCBI Taxonomy" id="407821"/>
    <lineage>
        <taxon>Eukaryota</taxon>
        <taxon>Metazoa</taxon>
        <taxon>Ecdysozoa</taxon>
        <taxon>Arthropoda</taxon>
        <taxon>Chelicerata</taxon>
        <taxon>Arachnida</taxon>
        <taxon>Araneae</taxon>
        <taxon>Araneomorphae</taxon>
        <taxon>Entelegynae</taxon>
        <taxon>Eresoidea</taxon>
        <taxon>Eresidae</taxon>
        <taxon>Stegodyphus</taxon>
    </lineage>
</organism>
<feature type="non-terminal residue" evidence="14">
    <location>
        <position position="237"/>
    </location>
</feature>
<comment type="similarity">
    <text evidence="2">Belongs to the acyl-CoA dehydrogenase family.</text>
</comment>
<dbReference type="Proteomes" id="UP000054359">
    <property type="component" value="Unassembled WGS sequence"/>
</dbReference>
<evidence type="ECO:0000256" key="3">
    <source>
        <dbReference type="ARBA" id="ARBA00022630"/>
    </source>
</evidence>
<evidence type="ECO:0000256" key="8">
    <source>
        <dbReference type="ARBA" id="ARBA00040902"/>
    </source>
</evidence>